<dbReference type="InterPro" id="IPR027417">
    <property type="entry name" value="P-loop_NTPase"/>
</dbReference>
<protein>
    <submittedName>
        <fullName evidence="6">ABC transporter ATPase</fullName>
    </submittedName>
</protein>
<keyword evidence="4" id="KW-0067">ATP-binding</keyword>
<name>X0QSZ0_9LACO</name>
<evidence type="ECO:0000256" key="3">
    <source>
        <dbReference type="ARBA" id="ARBA00022741"/>
    </source>
</evidence>
<reference evidence="6 7" key="1">
    <citation type="journal article" date="2015" name="Genome Announc.">
        <title>Expanding the biotechnology potential of lactobacilli through comparative genomics of 213 strains and associated genera.</title>
        <authorList>
            <person name="Sun Z."/>
            <person name="Harris H.M."/>
            <person name="McCann A."/>
            <person name="Guo C."/>
            <person name="Argimon S."/>
            <person name="Zhang W."/>
            <person name="Yang X."/>
            <person name="Jeffery I.B."/>
            <person name="Cooney J.C."/>
            <person name="Kagawa T.F."/>
            <person name="Liu W."/>
            <person name="Song Y."/>
            <person name="Salvetti E."/>
            <person name="Wrobel A."/>
            <person name="Rasinkangas P."/>
            <person name="Parkhill J."/>
            <person name="Rea M.C."/>
            <person name="O'Sullivan O."/>
            <person name="Ritari J."/>
            <person name="Douillard F.P."/>
            <person name="Paul Ross R."/>
            <person name="Yang R."/>
            <person name="Briner A.E."/>
            <person name="Felis G.E."/>
            <person name="de Vos W.M."/>
            <person name="Barrangou R."/>
            <person name="Klaenhammer T.R."/>
            <person name="Caufield P.W."/>
            <person name="Cui Y."/>
            <person name="Zhang H."/>
            <person name="O'Toole P.W."/>
        </authorList>
    </citation>
    <scope>NUCLEOTIDE SEQUENCE [LARGE SCALE GENOMIC DNA]</scope>
    <source>
        <strain evidence="6 7">DSM 18527</strain>
    </source>
</reference>
<dbReference type="SUPFAM" id="SSF52540">
    <property type="entry name" value="P-loop containing nucleoside triphosphate hydrolases"/>
    <property type="match status" value="1"/>
</dbReference>
<keyword evidence="3" id="KW-0547">Nucleotide-binding</keyword>
<keyword evidence="7" id="KW-1185">Reference proteome</keyword>
<comment type="caution">
    <text evidence="6">The sequence shown here is derived from an EMBL/GenBank/DDBJ whole genome shotgun (WGS) entry which is preliminary data.</text>
</comment>
<dbReference type="AlphaFoldDB" id="X0QSZ0"/>
<organism evidence="6 7">
    <name type="scientific">Agrilactobacillus composti DSM 18527 = JCM 14202</name>
    <dbReference type="NCBI Taxonomy" id="1423734"/>
    <lineage>
        <taxon>Bacteria</taxon>
        <taxon>Bacillati</taxon>
        <taxon>Bacillota</taxon>
        <taxon>Bacilli</taxon>
        <taxon>Lactobacillales</taxon>
        <taxon>Lactobacillaceae</taxon>
        <taxon>Agrilactobacillus</taxon>
    </lineage>
</organism>
<dbReference type="PROSITE" id="PS00211">
    <property type="entry name" value="ABC_TRANSPORTER_1"/>
    <property type="match status" value="1"/>
</dbReference>
<dbReference type="PROSITE" id="PS50893">
    <property type="entry name" value="ABC_TRANSPORTER_2"/>
    <property type="match status" value="1"/>
</dbReference>
<evidence type="ECO:0000256" key="1">
    <source>
        <dbReference type="ARBA" id="ARBA00005417"/>
    </source>
</evidence>
<dbReference type="STRING" id="1423734.FC83_GL000002"/>
<dbReference type="GO" id="GO:0016887">
    <property type="term" value="F:ATP hydrolysis activity"/>
    <property type="evidence" value="ECO:0007669"/>
    <property type="project" value="InterPro"/>
</dbReference>
<dbReference type="eggNOG" id="COG1131">
    <property type="taxonomic scope" value="Bacteria"/>
</dbReference>
<evidence type="ECO:0000259" key="5">
    <source>
        <dbReference type="PROSITE" id="PS50893"/>
    </source>
</evidence>
<evidence type="ECO:0000313" key="6">
    <source>
        <dbReference type="EMBL" id="KRM36104.1"/>
    </source>
</evidence>
<dbReference type="InterPro" id="IPR017871">
    <property type="entry name" value="ABC_transporter-like_CS"/>
</dbReference>
<feature type="domain" description="ABC transporter" evidence="5">
    <location>
        <begin position="3"/>
        <end position="232"/>
    </location>
</feature>
<dbReference type="GO" id="GO:0005524">
    <property type="term" value="F:ATP binding"/>
    <property type="evidence" value="ECO:0007669"/>
    <property type="project" value="UniProtKB-KW"/>
</dbReference>
<dbReference type="PANTHER" id="PTHR43335">
    <property type="entry name" value="ABC TRANSPORTER, ATP-BINDING PROTEIN"/>
    <property type="match status" value="1"/>
</dbReference>
<accession>X0QSZ0</accession>
<dbReference type="InterPro" id="IPR003439">
    <property type="entry name" value="ABC_transporter-like_ATP-bd"/>
</dbReference>
<dbReference type="RefSeq" id="WP_035455725.1">
    <property type="nucleotide sequence ID" value="NZ_AZGA01000006.1"/>
</dbReference>
<dbReference type="OrthoDB" id="9804819at2"/>
<dbReference type="InterPro" id="IPR003593">
    <property type="entry name" value="AAA+_ATPase"/>
</dbReference>
<evidence type="ECO:0000256" key="4">
    <source>
        <dbReference type="ARBA" id="ARBA00022840"/>
    </source>
</evidence>
<keyword evidence="2" id="KW-0813">Transport</keyword>
<proteinExistence type="inferred from homology"/>
<dbReference type="SMART" id="SM00382">
    <property type="entry name" value="AAA"/>
    <property type="match status" value="1"/>
</dbReference>
<sequence length="290" mass="31142">MKLVINDVAVSFGHKNVLQDLSMTLESGGLIGLIGPNGAGKTTLIKVITTLLQPTQGTVLLDGVDIGRHPNVMRQVLGYLPQTVPYYPQLSAKAYLQYVAAIKGLPSKRGDQQIIALLQQLGLADVGKRKLAAFSGGMRQRVAIAATLLGDPKVIIVDEPTTGLDPIERIRLRNLLSSLASDRIVLMATHIISDVEAVANDILLLQAGHLLFQGTALDMMQAAKKQVWEYILPFGQQPRTGAVVSGIIQESDGVHVREIASGKPTADAVLIEPHLEDASMVLLDSQVSQR</sequence>
<dbReference type="PANTHER" id="PTHR43335:SF2">
    <property type="entry name" value="ABC TRANSPORTER, ATP-BINDING PROTEIN"/>
    <property type="match status" value="1"/>
</dbReference>
<dbReference type="Gene3D" id="3.40.50.300">
    <property type="entry name" value="P-loop containing nucleotide triphosphate hydrolases"/>
    <property type="match status" value="1"/>
</dbReference>
<dbReference type="Pfam" id="PF00005">
    <property type="entry name" value="ABC_tran"/>
    <property type="match status" value="1"/>
</dbReference>
<dbReference type="PATRIC" id="fig|1423734.3.peg.2"/>
<dbReference type="EMBL" id="AZGA01000006">
    <property type="protein sequence ID" value="KRM36104.1"/>
    <property type="molecule type" value="Genomic_DNA"/>
</dbReference>
<evidence type="ECO:0000256" key="2">
    <source>
        <dbReference type="ARBA" id="ARBA00022448"/>
    </source>
</evidence>
<gene>
    <name evidence="6" type="ORF">FC83_GL000002</name>
</gene>
<evidence type="ECO:0000313" key="7">
    <source>
        <dbReference type="Proteomes" id="UP000051236"/>
    </source>
</evidence>
<comment type="similarity">
    <text evidence="1">Belongs to the ABC transporter superfamily.</text>
</comment>
<dbReference type="Proteomes" id="UP000051236">
    <property type="component" value="Unassembled WGS sequence"/>
</dbReference>